<name>H1KK64_METEX</name>
<comment type="caution">
    <text evidence="1">The sequence shown here is derived from an EMBL/GenBank/DDBJ whole genome shotgun (WGS) entry which is preliminary data.</text>
</comment>
<sequence>MTAPDDLSALWTHEWARADWTRRNTLDALARGGLAALL</sequence>
<reference evidence="1 2" key="1">
    <citation type="submission" date="2011-09" db="EMBL/GenBank/DDBJ databases">
        <title>The draft genome of Methylobacterium extorquens DSM 13060.</title>
        <authorList>
            <consortium name="US DOE Joint Genome Institute (JGI-PGF)"/>
            <person name="Lucas S."/>
            <person name="Han J."/>
            <person name="Lapidus A."/>
            <person name="Cheng J.-F."/>
            <person name="Goodwin L."/>
            <person name="Pitluck S."/>
            <person name="Peters L."/>
            <person name="Land M.L."/>
            <person name="Hauser L."/>
            <person name="Koskimaki J."/>
            <person name="Halonen O."/>
            <person name="Pirttila A."/>
            <person name="Frank C."/>
            <person name="Woyke T.J."/>
        </authorList>
    </citation>
    <scope>NUCLEOTIDE SEQUENCE [LARGE SCALE GENOMIC DNA]</scope>
    <source>
        <strain evidence="1 2">DSM 13060</strain>
    </source>
</reference>
<feature type="non-terminal residue" evidence="1">
    <location>
        <position position="38"/>
    </location>
</feature>
<evidence type="ECO:0000313" key="2">
    <source>
        <dbReference type="Proteomes" id="UP000004382"/>
    </source>
</evidence>
<protein>
    <submittedName>
        <fullName evidence="1">Twin-arginine translocation pathway signal</fullName>
    </submittedName>
</protein>
<gene>
    <name evidence="1" type="ORF">MetexDRAFT_3026</name>
</gene>
<dbReference type="EMBL" id="AGJK01000078">
    <property type="protein sequence ID" value="EHP92062.1"/>
    <property type="molecule type" value="Genomic_DNA"/>
</dbReference>
<dbReference type="AlphaFoldDB" id="H1KK64"/>
<dbReference type="Proteomes" id="UP000004382">
    <property type="component" value="Unassembled WGS sequence"/>
</dbReference>
<proteinExistence type="predicted"/>
<evidence type="ECO:0000313" key="1">
    <source>
        <dbReference type="EMBL" id="EHP92062.1"/>
    </source>
</evidence>
<organism evidence="1 2">
    <name type="scientific">Methylorubrum extorquens DSM 13060</name>
    <dbReference type="NCBI Taxonomy" id="882800"/>
    <lineage>
        <taxon>Bacteria</taxon>
        <taxon>Pseudomonadati</taxon>
        <taxon>Pseudomonadota</taxon>
        <taxon>Alphaproteobacteria</taxon>
        <taxon>Hyphomicrobiales</taxon>
        <taxon>Methylobacteriaceae</taxon>
        <taxon>Methylorubrum</taxon>
    </lineage>
</organism>
<accession>H1KK64</accession>